<accession>K6VX36</accession>
<dbReference type="AlphaFoldDB" id="K6VX36"/>
<gene>
    <name evidence="1" type="ORF">GORHZ_135_00285</name>
</gene>
<reference evidence="1 2" key="1">
    <citation type="submission" date="2012-08" db="EMBL/GenBank/DDBJ databases">
        <title>Whole genome shotgun sequence of Gordonia rhizosphera NBRC 16068.</title>
        <authorList>
            <person name="Takarada H."/>
            <person name="Isaki S."/>
            <person name="Hosoyama A."/>
            <person name="Tsuchikane K."/>
            <person name="Katsumata H."/>
            <person name="Baba S."/>
            <person name="Ohji S."/>
            <person name="Yamazaki S."/>
            <person name="Fujita N."/>
        </authorList>
    </citation>
    <scope>NUCLEOTIDE SEQUENCE [LARGE SCALE GENOMIC DNA]</scope>
    <source>
        <strain evidence="1 2">NBRC 16068</strain>
    </source>
</reference>
<dbReference type="EMBL" id="BAHC01000135">
    <property type="protein sequence ID" value="GAB91480.1"/>
    <property type="molecule type" value="Genomic_DNA"/>
</dbReference>
<name>K6VX36_9ACTN</name>
<evidence type="ECO:0000313" key="2">
    <source>
        <dbReference type="Proteomes" id="UP000008363"/>
    </source>
</evidence>
<sequence>MVTSASSGMGRVAARALASRGAHVIGVARRGSELRWLAQDVSAHDAAELLHRCDLIRKPSQEEIVHRVENVTNELCDHNQHGNLPSARG</sequence>
<protein>
    <submittedName>
        <fullName evidence="1">Putative oxidoreductase</fullName>
    </submittedName>
</protein>
<keyword evidence="2" id="KW-1185">Reference proteome</keyword>
<evidence type="ECO:0000313" key="1">
    <source>
        <dbReference type="EMBL" id="GAB91480.1"/>
    </source>
</evidence>
<dbReference type="SUPFAM" id="SSF51735">
    <property type="entry name" value="NAD(P)-binding Rossmann-fold domains"/>
    <property type="match status" value="1"/>
</dbReference>
<comment type="caution">
    <text evidence="1">The sequence shown here is derived from an EMBL/GenBank/DDBJ whole genome shotgun (WGS) entry which is preliminary data.</text>
</comment>
<organism evidence="1 2">
    <name type="scientific">Gordonia rhizosphera NBRC 16068</name>
    <dbReference type="NCBI Taxonomy" id="1108045"/>
    <lineage>
        <taxon>Bacteria</taxon>
        <taxon>Bacillati</taxon>
        <taxon>Actinomycetota</taxon>
        <taxon>Actinomycetes</taxon>
        <taxon>Mycobacteriales</taxon>
        <taxon>Gordoniaceae</taxon>
        <taxon>Gordonia</taxon>
    </lineage>
</organism>
<dbReference type="Proteomes" id="UP000008363">
    <property type="component" value="Unassembled WGS sequence"/>
</dbReference>
<proteinExistence type="predicted"/>
<dbReference type="Pfam" id="PF00106">
    <property type="entry name" value="adh_short"/>
    <property type="match status" value="1"/>
</dbReference>
<dbReference type="Gene3D" id="3.40.50.720">
    <property type="entry name" value="NAD(P)-binding Rossmann-like Domain"/>
    <property type="match status" value="1"/>
</dbReference>
<dbReference type="STRING" id="1108045.GORHZ_135_00285"/>
<dbReference type="InterPro" id="IPR036291">
    <property type="entry name" value="NAD(P)-bd_dom_sf"/>
</dbReference>
<dbReference type="InterPro" id="IPR002347">
    <property type="entry name" value="SDR_fam"/>
</dbReference>